<evidence type="ECO:0000313" key="2">
    <source>
        <dbReference type="EnsemblMetazoa" id="PPAI009225-PA"/>
    </source>
</evidence>
<proteinExistence type="predicted"/>
<dbReference type="VEuPathDB" id="VectorBase:PPAI009225"/>
<feature type="region of interest" description="Disordered" evidence="1">
    <location>
        <begin position="437"/>
        <end position="508"/>
    </location>
</feature>
<protein>
    <submittedName>
        <fullName evidence="2">Uncharacterized protein</fullName>
    </submittedName>
</protein>
<feature type="region of interest" description="Disordered" evidence="1">
    <location>
        <begin position="283"/>
        <end position="304"/>
    </location>
</feature>
<name>A0A1B0DLI5_PHLPP</name>
<dbReference type="VEuPathDB" id="VectorBase:PPAPM1_010962"/>
<evidence type="ECO:0000313" key="3">
    <source>
        <dbReference type="Proteomes" id="UP000092462"/>
    </source>
</evidence>
<organism evidence="2 3">
    <name type="scientific">Phlebotomus papatasi</name>
    <name type="common">Sandfly</name>
    <dbReference type="NCBI Taxonomy" id="29031"/>
    <lineage>
        <taxon>Eukaryota</taxon>
        <taxon>Metazoa</taxon>
        <taxon>Ecdysozoa</taxon>
        <taxon>Arthropoda</taxon>
        <taxon>Hexapoda</taxon>
        <taxon>Insecta</taxon>
        <taxon>Pterygota</taxon>
        <taxon>Neoptera</taxon>
        <taxon>Endopterygota</taxon>
        <taxon>Diptera</taxon>
        <taxon>Nematocera</taxon>
        <taxon>Psychodoidea</taxon>
        <taxon>Psychodidae</taxon>
        <taxon>Phlebotomus</taxon>
        <taxon>Phlebotomus</taxon>
    </lineage>
</organism>
<feature type="region of interest" description="Disordered" evidence="1">
    <location>
        <begin position="345"/>
        <end position="377"/>
    </location>
</feature>
<keyword evidence="3" id="KW-1185">Reference proteome</keyword>
<feature type="compositionally biased region" description="Basic and acidic residues" evidence="1">
    <location>
        <begin position="283"/>
        <end position="301"/>
    </location>
</feature>
<feature type="compositionally biased region" description="Polar residues" evidence="1">
    <location>
        <begin position="455"/>
        <end position="474"/>
    </location>
</feature>
<dbReference type="AlphaFoldDB" id="A0A1B0DLI5"/>
<dbReference type="Proteomes" id="UP000092462">
    <property type="component" value="Unassembled WGS sequence"/>
</dbReference>
<evidence type="ECO:0000256" key="1">
    <source>
        <dbReference type="SAM" id="MobiDB-lite"/>
    </source>
</evidence>
<dbReference type="EMBL" id="AJVK01006683">
    <property type="status" value="NOT_ANNOTATED_CDS"/>
    <property type="molecule type" value="Genomic_DNA"/>
</dbReference>
<reference evidence="2" key="1">
    <citation type="submission" date="2022-08" db="UniProtKB">
        <authorList>
            <consortium name="EnsemblMetazoa"/>
        </authorList>
    </citation>
    <scope>IDENTIFICATION</scope>
    <source>
        <strain evidence="2">Israel</strain>
    </source>
</reference>
<sequence length="508" mass="56466">MGRRFSRQCVEHIAQSILKDGGEDKGRLSIGGDPFEKMLSQARLHNDPFECLSRSKLSSVSSLTNNVGDLEDFFQGSPILITPNSNSAFVFCDISPIVNSSNSDQSVLNNAFVQTSSVVSGKTASNSDEIIPRKRFGSEPVVRESEGKEKPNKTVHGEMIPEKALESPDIVLWQSIVDDVKEDLTTEMPPPMFSETDEDSLENLKIPILEQLSMAEKQSGQKEDTSSSPEIPSVTSSVFETSAIVEDLRRRMKDVLNKRIHSEDLNTTDKSLNAKGLIRQETFEIDKKPKDAMENQKKAAEDSSEDTFMEKLKMMCGEHNVSVVQDASKMNDSQSRIVVLVNQDSTKPGTPLKRRNSFCSEIPRPTDSPTARRRRSVTVAPPKTDLLTPREWKCPVGKVLPSPQFRGQQLKIRAAEPKIRGSVGPMRALRPTPKIQVDENVTPPERGPIRKRRSLVTTSTPKVDSSKPLGTSTPLVKFPDKASHKRLSCGPKHLTENNRIQPRFTPSK</sequence>
<feature type="compositionally biased region" description="Polar residues" evidence="1">
    <location>
        <begin position="497"/>
        <end position="508"/>
    </location>
</feature>
<feature type="region of interest" description="Disordered" evidence="1">
    <location>
        <begin position="215"/>
        <end position="234"/>
    </location>
</feature>
<accession>A0A1B0DLI5</accession>
<dbReference type="EnsemblMetazoa" id="PPAI009225-RA">
    <property type="protein sequence ID" value="PPAI009225-PA"/>
    <property type="gene ID" value="PPAI009225"/>
</dbReference>